<keyword evidence="14" id="KW-0599">Photoprotein</keyword>
<dbReference type="GO" id="GO:0016405">
    <property type="term" value="F:CoA-ligase activity"/>
    <property type="evidence" value="ECO:0007669"/>
    <property type="project" value="TreeGrafter"/>
</dbReference>
<dbReference type="Gene3D" id="3.40.50.980">
    <property type="match status" value="2"/>
</dbReference>
<dbReference type="GO" id="GO:0046872">
    <property type="term" value="F:metal ion binding"/>
    <property type="evidence" value="ECO:0007669"/>
    <property type="project" value="UniProtKB-KW"/>
</dbReference>
<evidence type="ECO:0000256" key="5">
    <source>
        <dbReference type="ARBA" id="ARBA00019043"/>
    </source>
</evidence>
<dbReference type="InterPro" id="IPR020845">
    <property type="entry name" value="AMP-binding_CS"/>
</dbReference>
<comment type="catalytic activity">
    <reaction evidence="15">
        <text>firefly D-luciferin + ATP + O2 = firefly oxyluciferin + hnu + AMP + CO2 + diphosphate</text>
        <dbReference type="Rhea" id="RHEA:10732"/>
        <dbReference type="ChEBI" id="CHEBI:15379"/>
        <dbReference type="ChEBI" id="CHEBI:16526"/>
        <dbReference type="ChEBI" id="CHEBI:16792"/>
        <dbReference type="ChEBI" id="CHEBI:30212"/>
        <dbReference type="ChEBI" id="CHEBI:30616"/>
        <dbReference type="ChEBI" id="CHEBI:33019"/>
        <dbReference type="ChEBI" id="CHEBI:58038"/>
        <dbReference type="ChEBI" id="CHEBI:456215"/>
        <dbReference type="EC" id="1.13.12.7"/>
    </reaction>
</comment>
<evidence type="ECO:0000256" key="3">
    <source>
        <dbReference type="ARBA" id="ARBA00006432"/>
    </source>
</evidence>
<evidence type="ECO:0000256" key="2">
    <source>
        <dbReference type="ARBA" id="ARBA00004275"/>
    </source>
</evidence>
<keyword evidence="16" id="KW-0812">Transmembrane</keyword>
<evidence type="ECO:0000256" key="12">
    <source>
        <dbReference type="ARBA" id="ARBA00023140"/>
    </source>
</evidence>
<keyword evidence="12" id="KW-0576">Peroxisome</keyword>
<dbReference type="EMBL" id="VTPC01002653">
    <property type="protein sequence ID" value="KAF2899747.1"/>
    <property type="molecule type" value="Genomic_DNA"/>
</dbReference>
<proteinExistence type="inferred from homology"/>
<dbReference type="FunFam" id="3.30.300.30:FF:000007">
    <property type="entry name" value="4-coumarate--CoA ligase 2"/>
    <property type="match status" value="1"/>
</dbReference>
<comment type="caution">
    <text evidence="19">The sequence shown here is derived from an EMBL/GenBank/DDBJ whole genome shotgun (WGS) entry which is preliminary data.</text>
</comment>
<dbReference type="Proteomes" id="UP000801492">
    <property type="component" value="Unassembled WGS sequence"/>
</dbReference>
<dbReference type="Pfam" id="PF00501">
    <property type="entry name" value="AMP-binding"/>
    <property type="match status" value="1"/>
</dbReference>
<protein>
    <recommendedName>
        <fullName evidence="5">Luciferin 4-monooxygenase</fullName>
        <ecNumber evidence="4">1.13.12.7</ecNumber>
    </recommendedName>
</protein>
<organism evidence="19 20">
    <name type="scientific">Ignelater luminosus</name>
    <name type="common">Cucubano</name>
    <name type="synonym">Pyrophorus luminosus</name>
    <dbReference type="NCBI Taxonomy" id="2038154"/>
    <lineage>
        <taxon>Eukaryota</taxon>
        <taxon>Metazoa</taxon>
        <taxon>Ecdysozoa</taxon>
        <taxon>Arthropoda</taxon>
        <taxon>Hexapoda</taxon>
        <taxon>Insecta</taxon>
        <taxon>Pterygota</taxon>
        <taxon>Neoptera</taxon>
        <taxon>Endopterygota</taxon>
        <taxon>Coleoptera</taxon>
        <taxon>Polyphaga</taxon>
        <taxon>Elateriformia</taxon>
        <taxon>Elateroidea</taxon>
        <taxon>Elateridae</taxon>
        <taxon>Agrypninae</taxon>
        <taxon>Pyrophorini</taxon>
        <taxon>Ignelater</taxon>
    </lineage>
</organism>
<dbReference type="SUPFAM" id="SSF56801">
    <property type="entry name" value="Acetyl-CoA synthetase-like"/>
    <property type="match status" value="1"/>
</dbReference>
<dbReference type="AlphaFoldDB" id="A0A8K0DA02"/>
<accession>A0A8K0DA02</accession>
<comment type="similarity">
    <text evidence="3">Belongs to the ATP-dependent AMP-binding enzyme family.</text>
</comment>
<dbReference type="GO" id="GO:0005524">
    <property type="term" value="F:ATP binding"/>
    <property type="evidence" value="ECO:0007669"/>
    <property type="project" value="UniProtKB-KW"/>
</dbReference>
<evidence type="ECO:0000256" key="15">
    <source>
        <dbReference type="ARBA" id="ARBA00048497"/>
    </source>
</evidence>
<sequence length="545" mass="60871">MNTMKREKNVVYGPEPLQPLENITAGEMLYKALKRHSHLPQALVDVIGQESLSYKEFFDLTCQLGQSLHNCGYKMSEVASICAENNKRFFVPIIAAWYVGMIVAPVNEDYIPDELCKVMGISKPILVFTTRKILPKVLEVQKRLGHIKRIIILDSPENLHGCECLSNFIARYSDGHTTFFKPMHFDPAEQVAAILCSSGTTGLPKGVMQTHRNICVRLLHATDPRCGTQIIPGVSVLAYLPFFHAFGFSINLGYFMVGLRVIMLRRFDQETFLKAIQDYEVRSVINVPAIILFLSKSPMVDKYDLSSLKELCCGAAPLAKEVGELAAKRLHLPGIRCGFGLTESTSANIHGLHDYYKPGSLGTVTPLMMVKILNRDTGEALGPNQVGELCVKGPMVSKGYVNNIEATKEAIDEDGWLHSGDFGYYDEEEHFYVVDRYKELIKYKGYQVAPAELEEIILKHPCVRDAAVVGIPDVAAGELPAAFVVKQPGKEVTEKEVYDFLAERVSHSKYLRGGVRFVDDIPRNVTGKITRKELLKQLLNKTSKL</sequence>
<evidence type="ECO:0000256" key="1">
    <source>
        <dbReference type="ARBA" id="ARBA00001946"/>
    </source>
</evidence>
<keyword evidence="16" id="KW-1133">Transmembrane helix</keyword>
<comment type="subcellular location">
    <subcellularLocation>
        <location evidence="2">Peroxisome</location>
    </subcellularLocation>
</comment>
<keyword evidence="11" id="KW-0503">Monooxygenase</keyword>
<evidence type="ECO:0000256" key="9">
    <source>
        <dbReference type="ARBA" id="ARBA00022842"/>
    </source>
</evidence>
<name>A0A8K0DA02_IGNLU</name>
<evidence type="ECO:0000256" key="6">
    <source>
        <dbReference type="ARBA" id="ARBA00022723"/>
    </source>
</evidence>
<evidence type="ECO:0000313" key="20">
    <source>
        <dbReference type="Proteomes" id="UP000801492"/>
    </source>
</evidence>
<evidence type="ECO:0000256" key="10">
    <source>
        <dbReference type="ARBA" id="ARBA00023002"/>
    </source>
</evidence>
<dbReference type="OrthoDB" id="10253869at2759"/>
<comment type="cofactor">
    <cofactor evidence="1">
        <name>Mg(2+)</name>
        <dbReference type="ChEBI" id="CHEBI:18420"/>
    </cofactor>
</comment>
<dbReference type="EC" id="1.13.12.7" evidence="4"/>
<evidence type="ECO:0000256" key="7">
    <source>
        <dbReference type="ARBA" id="ARBA00022741"/>
    </source>
</evidence>
<dbReference type="InterPro" id="IPR000873">
    <property type="entry name" value="AMP-dep_synth/lig_dom"/>
</dbReference>
<dbReference type="GO" id="GO:0005777">
    <property type="term" value="C:peroxisome"/>
    <property type="evidence" value="ECO:0007669"/>
    <property type="project" value="UniProtKB-SubCell"/>
</dbReference>
<dbReference type="PANTHER" id="PTHR24096">
    <property type="entry name" value="LONG-CHAIN-FATTY-ACID--COA LIGASE"/>
    <property type="match status" value="1"/>
</dbReference>
<evidence type="ECO:0000256" key="11">
    <source>
        <dbReference type="ARBA" id="ARBA00023033"/>
    </source>
</evidence>
<dbReference type="Gene3D" id="3.30.300.30">
    <property type="match status" value="1"/>
</dbReference>
<feature type="domain" description="AMP-binding enzyme C-terminal" evidence="18">
    <location>
        <begin position="452"/>
        <end position="528"/>
    </location>
</feature>
<dbReference type="InterPro" id="IPR045851">
    <property type="entry name" value="AMP-bd_C_sf"/>
</dbReference>
<feature type="transmembrane region" description="Helical" evidence="16">
    <location>
        <begin position="236"/>
        <end position="257"/>
    </location>
</feature>
<dbReference type="SMR" id="A0A8K0DA02"/>
<dbReference type="InterPro" id="IPR025110">
    <property type="entry name" value="AMP-bd_C"/>
</dbReference>
<dbReference type="PANTHER" id="PTHR24096:SF423">
    <property type="entry name" value="GM05240P"/>
    <property type="match status" value="1"/>
</dbReference>
<dbReference type="GO" id="GO:0047077">
    <property type="term" value="F:Photinus-luciferin 4-monooxygenase (ATP-hydrolyzing) activity"/>
    <property type="evidence" value="ECO:0007669"/>
    <property type="project" value="UniProtKB-EC"/>
</dbReference>
<evidence type="ECO:0000256" key="4">
    <source>
        <dbReference type="ARBA" id="ARBA00012532"/>
    </source>
</evidence>
<evidence type="ECO:0000256" key="14">
    <source>
        <dbReference type="ARBA" id="ARBA00023262"/>
    </source>
</evidence>
<dbReference type="PROSITE" id="PS00455">
    <property type="entry name" value="AMP_BINDING"/>
    <property type="match status" value="1"/>
</dbReference>
<dbReference type="GO" id="GO:0008218">
    <property type="term" value="P:bioluminescence"/>
    <property type="evidence" value="ECO:0007669"/>
    <property type="project" value="UniProtKB-KW"/>
</dbReference>
<keyword evidence="16" id="KW-0472">Membrane</keyword>
<keyword evidence="13" id="KW-0455">Luminescence</keyword>
<evidence type="ECO:0000256" key="8">
    <source>
        <dbReference type="ARBA" id="ARBA00022840"/>
    </source>
</evidence>
<feature type="domain" description="AMP-dependent synthetase/ligase" evidence="17">
    <location>
        <begin position="42"/>
        <end position="400"/>
    </location>
</feature>
<evidence type="ECO:0000259" key="18">
    <source>
        <dbReference type="Pfam" id="PF13193"/>
    </source>
</evidence>
<gene>
    <name evidence="19" type="ORF">ILUMI_00001</name>
</gene>
<keyword evidence="8" id="KW-0067">ATP-binding</keyword>
<evidence type="ECO:0000256" key="16">
    <source>
        <dbReference type="SAM" id="Phobius"/>
    </source>
</evidence>
<evidence type="ECO:0000259" key="17">
    <source>
        <dbReference type="Pfam" id="PF00501"/>
    </source>
</evidence>
<reference evidence="19" key="1">
    <citation type="submission" date="2019-08" db="EMBL/GenBank/DDBJ databases">
        <title>The genome of the North American firefly Photinus pyralis.</title>
        <authorList>
            <consortium name="Photinus pyralis genome working group"/>
            <person name="Fallon T.R."/>
            <person name="Sander Lower S.E."/>
            <person name="Weng J.-K."/>
        </authorList>
    </citation>
    <scope>NUCLEOTIDE SEQUENCE</scope>
    <source>
        <strain evidence="19">TRF0915ILg1</strain>
        <tissue evidence="19">Whole body</tissue>
    </source>
</reference>
<evidence type="ECO:0000313" key="19">
    <source>
        <dbReference type="EMBL" id="KAF2899747.1"/>
    </source>
</evidence>
<keyword evidence="6" id="KW-0479">Metal-binding</keyword>
<keyword evidence="7" id="KW-0547">Nucleotide-binding</keyword>
<evidence type="ECO:0000256" key="13">
    <source>
        <dbReference type="ARBA" id="ARBA00023223"/>
    </source>
</evidence>
<dbReference type="Gene3D" id="2.30.38.10">
    <property type="entry name" value="Luciferase, Domain 3"/>
    <property type="match status" value="1"/>
</dbReference>
<dbReference type="Pfam" id="PF13193">
    <property type="entry name" value="AMP-binding_C"/>
    <property type="match status" value="1"/>
</dbReference>
<keyword evidence="20" id="KW-1185">Reference proteome</keyword>
<keyword evidence="9" id="KW-0460">Magnesium</keyword>
<keyword evidence="10" id="KW-0560">Oxidoreductase</keyword>